<dbReference type="EMBL" id="WOBN01000020">
    <property type="protein sequence ID" value="MUK50102.1"/>
    <property type="molecule type" value="Genomic_DNA"/>
</dbReference>
<dbReference type="InterPro" id="IPR027417">
    <property type="entry name" value="P-loop_NTPase"/>
</dbReference>
<accession>A0A844P2I3</accession>
<sequence>MKEIIFISGIHGVGKTTLCNKIKKHIEINNYSCSDIIKDNSDYVERSKVVSNAEKNQTILLNGIKKIKENKYLLDGHFVLIGKEGRIIELDKAVFFNIAPSMIINISCPVEIIKERLERRDGKTFSKTLLSELQALELKASKEIAKELQIPLYQYTSGEPFYDLIDLL</sequence>
<dbReference type="RefSeq" id="WP_155656060.1">
    <property type="nucleotide sequence ID" value="NZ_WOBD01000001.1"/>
</dbReference>
<comment type="caution">
    <text evidence="1">The sequence shown here is derived from an EMBL/GenBank/DDBJ whole genome shotgun (WGS) entry which is preliminary data.</text>
</comment>
<evidence type="ECO:0000313" key="2">
    <source>
        <dbReference type="Proteomes" id="UP000448038"/>
    </source>
</evidence>
<dbReference type="AlphaFoldDB" id="A0A844P2I3"/>
<protein>
    <submittedName>
        <fullName evidence="1">AAA family ATPase</fullName>
    </submittedName>
</protein>
<dbReference type="SUPFAM" id="SSF52540">
    <property type="entry name" value="P-loop containing nucleoside triphosphate hydrolases"/>
    <property type="match status" value="1"/>
</dbReference>
<organism evidence="1 2">
    <name type="scientific">Aliivibrio fischeri</name>
    <name type="common">Vibrio fischeri</name>
    <dbReference type="NCBI Taxonomy" id="668"/>
    <lineage>
        <taxon>Bacteria</taxon>
        <taxon>Pseudomonadati</taxon>
        <taxon>Pseudomonadota</taxon>
        <taxon>Gammaproteobacteria</taxon>
        <taxon>Vibrionales</taxon>
        <taxon>Vibrionaceae</taxon>
        <taxon>Aliivibrio</taxon>
    </lineage>
</organism>
<dbReference type="Gene3D" id="3.40.50.300">
    <property type="entry name" value="P-loop containing nucleotide triphosphate hydrolases"/>
    <property type="match status" value="1"/>
</dbReference>
<gene>
    <name evidence="1" type="ORF">GNP88_13095</name>
</gene>
<evidence type="ECO:0000313" key="1">
    <source>
        <dbReference type="EMBL" id="MUK50102.1"/>
    </source>
</evidence>
<name>A0A844P2I3_ALIFS</name>
<dbReference type="Pfam" id="PF13207">
    <property type="entry name" value="AAA_17"/>
    <property type="match status" value="1"/>
</dbReference>
<dbReference type="Proteomes" id="UP000448038">
    <property type="component" value="Unassembled WGS sequence"/>
</dbReference>
<reference evidence="1 2" key="1">
    <citation type="submission" date="2019-11" db="EMBL/GenBank/DDBJ databases">
        <title>Using colonization assays and comparative genomics to discover symbiosis behaviors and factors in Vibrio fischeri.</title>
        <authorList>
            <person name="Bongrand C."/>
            <person name="Moriano-Gutierrez S."/>
            <person name="Arevalo P."/>
            <person name="Mcfall-Ngai M."/>
            <person name="Visick K."/>
            <person name="Polz M.F."/>
            <person name="Ruby E.G."/>
        </authorList>
    </citation>
    <scope>NUCLEOTIDE SEQUENCE [LARGE SCALE GENOMIC DNA]</scope>
    <source>
        <strain evidence="2">emors.4.1</strain>
    </source>
</reference>
<proteinExistence type="predicted"/>